<feature type="region of interest" description="Disordered" evidence="12">
    <location>
        <begin position="473"/>
        <end position="493"/>
    </location>
</feature>
<feature type="compositionally biased region" description="Basic and acidic residues" evidence="12">
    <location>
        <begin position="149"/>
        <end position="176"/>
    </location>
</feature>
<accession>A0A3M7P7W5</accession>
<dbReference type="Gene3D" id="3.30.10.30">
    <property type="entry name" value="DYRK"/>
    <property type="match status" value="1"/>
</dbReference>
<dbReference type="GO" id="GO:0005737">
    <property type="term" value="C:cytoplasm"/>
    <property type="evidence" value="ECO:0007669"/>
    <property type="project" value="TreeGrafter"/>
</dbReference>
<dbReference type="Gene3D" id="3.30.200.20">
    <property type="entry name" value="Phosphorylase Kinase, domain 1"/>
    <property type="match status" value="1"/>
</dbReference>
<dbReference type="PROSITE" id="PS50011">
    <property type="entry name" value="PROTEIN_KINASE_DOM"/>
    <property type="match status" value="1"/>
</dbReference>
<dbReference type="InterPro" id="IPR050494">
    <property type="entry name" value="Ser_Thr_dual-spec_kinase"/>
</dbReference>
<dbReference type="AlphaFoldDB" id="A0A3M7P7W5"/>
<evidence type="ECO:0000256" key="12">
    <source>
        <dbReference type="SAM" id="MobiDB-lite"/>
    </source>
</evidence>
<dbReference type="PROSITE" id="PS00107">
    <property type="entry name" value="PROTEIN_KINASE_ATP"/>
    <property type="match status" value="1"/>
</dbReference>
<keyword evidence="6 14" id="KW-0418">Kinase</keyword>
<dbReference type="PROSITE" id="PS00108">
    <property type="entry name" value="PROTEIN_KINASE_ST"/>
    <property type="match status" value="1"/>
</dbReference>
<dbReference type="InterPro" id="IPR011009">
    <property type="entry name" value="Kinase-like_dom_sf"/>
</dbReference>
<dbReference type="GO" id="GO:0004712">
    <property type="term" value="F:protein serine/threonine/tyrosine kinase activity"/>
    <property type="evidence" value="ECO:0007669"/>
    <property type="project" value="UniProtKB-EC"/>
</dbReference>
<dbReference type="Gene3D" id="1.10.510.10">
    <property type="entry name" value="Transferase(Phosphotransferase) domain 1"/>
    <property type="match status" value="1"/>
</dbReference>
<evidence type="ECO:0000256" key="3">
    <source>
        <dbReference type="ARBA" id="ARBA00022527"/>
    </source>
</evidence>
<keyword evidence="4" id="KW-0808">Transferase</keyword>
<keyword evidence="7 11" id="KW-0067">ATP-binding</keyword>
<dbReference type="OrthoDB" id="9332038at2759"/>
<comment type="similarity">
    <text evidence="1">Belongs to the protein kinase superfamily. CMGC Ser/Thr protein kinase family. MNB/DYRK subfamily.</text>
</comment>
<evidence type="ECO:0000256" key="8">
    <source>
        <dbReference type="ARBA" id="ARBA00049003"/>
    </source>
</evidence>
<feature type="compositionally biased region" description="Polar residues" evidence="12">
    <location>
        <begin position="180"/>
        <end position="201"/>
    </location>
</feature>
<evidence type="ECO:0000256" key="1">
    <source>
        <dbReference type="ARBA" id="ARBA00008867"/>
    </source>
</evidence>
<dbReference type="PANTHER" id="PTHR24058:SF22">
    <property type="entry name" value="DUAL SPECIFICITY TYROSINE-PHOSPHORYLATION-REGULATED KINASE 4"/>
    <property type="match status" value="1"/>
</dbReference>
<evidence type="ECO:0000256" key="2">
    <source>
        <dbReference type="ARBA" id="ARBA00013203"/>
    </source>
</evidence>
<evidence type="ECO:0000256" key="9">
    <source>
        <dbReference type="ARBA" id="ARBA00049308"/>
    </source>
</evidence>
<dbReference type="InterPro" id="IPR000719">
    <property type="entry name" value="Prot_kinase_dom"/>
</dbReference>
<dbReference type="STRING" id="10195.A0A3M7P7W5"/>
<dbReference type="SMART" id="SM00220">
    <property type="entry name" value="S_TKc"/>
    <property type="match status" value="1"/>
</dbReference>
<evidence type="ECO:0000313" key="14">
    <source>
        <dbReference type="EMBL" id="RMZ95142.1"/>
    </source>
</evidence>
<gene>
    <name evidence="14" type="ORF">BpHYR1_016308</name>
</gene>
<dbReference type="GO" id="GO:0004674">
    <property type="term" value="F:protein serine/threonine kinase activity"/>
    <property type="evidence" value="ECO:0007669"/>
    <property type="project" value="UniProtKB-KW"/>
</dbReference>
<comment type="catalytic activity">
    <reaction evidence="9">
        <text>L-threonyl-[protein] + ATP = O-phospho-L-threonyl-[protein] + ADP + H(+)</text>
        <dbReference type="Rhea" id="RHEA:46608"/>
        <dbReference type="Rhea" id="RHEA-COMP:11060"/>
        <dbReference type="Rhea" id="RHEA-COMP:11605"/>
        <dbReference type="ChEBI" id="CHEBI:15378"/>
        <dbReference type="ChEBI" id="CHEBI:30013"/>
        <dbReference type="ChEBI" id="CHEBI:30616"/>
        <dbReference type="ChEBI" id="CHEBI:61977"/>
        <dbReference type="ChEBI" id="CHEBI:456216"/>
        <dbReference type="EC" id="2.7.12.1"/>
    </reaction>
</comment>
<dbReference type="InterPro" id="IPR008271">
    <property type="entry name" value="Ser/Thr_kinase_AS"/>
</dbReference>
<evidence type="ECO:0000313" key="15">
    <source>
        <dbReference type="Proteomes" id="UP000276133"/>
    </source>
</evidence>
<evidence type="ECO:0000256" key="7">
    <source>
        <dbReference type="ARBA" id="ARBA00022840"/>
    </source>
</evidence>
<sequence length="938" mass="105876">MMITSLLESSSKRMSKLPNSLDFSNESINGTALIAGKKLTAPKKTDSGLFDLFDNQKSQRESRPSNLNPSYEMRLSKSDKDVAIKPKNEAKTDAVPLYILSKSNKIYPSEFYDTGSNQNKLSFIKKLQQHELKSQKNFDSSSRHRSKNSSKESLENLDAIEKNSIKSTSLDRKEIKPVNGHSSKQTATSGAQSNSKSSTYSEMDVSSPFADLKQISVQNKPLGGKKIQIQSTNPFSATKYGLDGKQMSTNPTVTKYASVSNGTLANSNPNGLANTGAVNGTGSNNLTSNLMRSLLSSSNKSGNRSYFNHLSSSNNNNMNTSNNSLNTNSTNNIFVDNDLSTYSLLPPDSYKNHNSSSYVNSNNSMITATMPIHQHAGYNALRGMQSREKTIAQINQNITDRASRDSKVNPMSSVRKENSFYASSKENNSNGNVSLVNGKEKHHHHHSQVPNSNSSHVDASSIVNSFFGNNSTISTNSQQQKIRSSNLNHSRSVLSSKQLNSQTPIVIHHKKDDCLTSTGKFFFVLYGDKLTDFEKQEINEYAEIWYLGLDAEKINAQTVKDFDDENGAYIKVNKDQIAYRYEIIETLGKGSFGQVLKCFDHKRKEHVAVKIIRSKKRFQQQGMVEVNILQHLKNIDHDNSINVVHMKEYFYFRNHLCISFEILGINLYELIKKNNYQGFSIHLVRRFAYSILQCMKVMYKENIIHCDMKPENILLRQKGSSAIKVIDFGSGCFESQRIYTYIQSRFYRAPEIILGIPYTTAIDMWSFGCILVELFTGYPIFPGENEAEQLAMIMEVIDLPPAHILAEASRRKLFFDSKNMPRNLNTKLFKKRRVGSKSLAQILKTTDTNFVDFVSRCLDWDPAVRMNADDALKHPWILELKKKSSKDVRPKHRHRREAETSIEHDNTLRNFTNEVVPETSIDSSSFKLIVKAKAYFGK</sequence>
<dbReference type="PANTHER" id="PTHR24058">
    <property type="entry name" value="DUAL SPECIFICITY PROTEIN KINASE"/>
    <property type="match status" value="1"/>
</dbReference>
<comment type="caution">
    <text evidence="14">The sequence shown here is derived from an EMBL/GenBank/DDBJ whole genome shotgun (WGS) entry which is preliminary data.</text>
</comment>
<dbReference type="EC" id="2.7.12.1" evidence="2"/>
<dbReference type="FunFam" id="1.10.510.10:FF:000112">
    <property type="entry name" value="Putative dual specificity tyrosine-phosphorylation-regulated kinase 2"/>
    <property type="match status" value="1"/>
</dbReference>
<dbReference type="InterPro" id="IPR017441">
    <property type="entry name" value="Protein_kinase_ATP_BS"/>
</dbReference>
<evidence type="ECO:0000256" key="10">
    <source>
        <dbReference type="ARBA" id="ARBA00051680"/>
    </source>
</evidence>
<dbReference type="GO" id="GO:0005856">
    <property type="term" value="C:cytoskeleton"/>
    <property type="evidence" value="ECO:0007669"/>
    <property type="project" value="TreeGrafter"/>
</dbReference>
<evidence type="ECO:0000256" key="4">
    <source>
        <dbReference type="ARBA" id="ARBA00022679"/>
    </source>
</evidence>
<feature type="region of interest" description="Disordered" evidence="12">
    <location>
        <begin position="132"/>
        <end position="205"/>
    </location>
</feature>
<dbReference type="SUPFAM" id="SSF56112">
    <property type="entry name" value="Protein kinase-like (PK-like)"/>
    <property type="match status" value="1"/>
</dbReference>
<comment type="catalytic activity">
    <reaction evidence="10">
        <text>L-tyrosyl-[protein] + ATP = O-phospho-L-tyrosyl-[protein] + ADP + H(+)</text>
        <dbReference type="Rhea" id="RHEA:10596"/>
        <dbReference type="Rhea" id="RHEA-COMP:10136"/>
        <dbReference type="Rhea" id="RHEA-COMP:20101"/>
        <dbReference type="ChEBI" id="CHEBI:15378"/>
        <dbReference type="ChEBI" id="CHEBI:30616"/>
        <dbReference type="ChEBI" id="CHEBI:46858"/>
        <dbReference type="ChEBI" id="CHEBI:61978"/>
        <dbReference type="ChEBI" id="CHEBI:456216"/>
        <dbReference type="EC" id="2.7.12.1"/>
    </reaction>
</comment>
<feature type="compositionally biased region" description="Low complexity" evidence="12">
    <location>
        <begin position="427"/>
        <end position="437"/>
    </location>
</feature>
<proteinExistence type="inferred from homology"/>
<keyword evidence="5 11" id="KW-0547">Nucleotide-binding</keyword>
<dbReference type="Pfam" id="PF00069">
    <property type="entry name" value="Pkinase"/>
    <property type="match status" value="1"/>
</dbReference>
<evidence type="ECO:0000256" key="5">
    <source>
        <dbReference type="ARBA" id="ARBA00022741"/>
    </source>
</evidence>
<dbReference type="Proteomes" id="UP000276133">
    <property type="component" value="Unassembled WGS sequence"/>
</dbReference>
<organism evidence="14 15">
    <name type="scientific">Brachionus plicatilis</name>
    <name type="common">Marine rotifer</name>
    <name type="synonym">Brachionus muelleri</name>
    <dbReference type="NCBI Taxonomy" id="10195"/>
    <lineage>
        <taxon>Eukaryota</taxon>
        <taxon>Metazoa</taxon>
        <taxon>Spiralia</taxon>
        <taxon>Gnathifera</taxon>
        <taxon>Rotifera</taxon>
        <taxon>Eurotatoria</taxon>
        <taxon>Monogononta</taxon>
        <taxon>Pseudotrocha</taxon>
        <taxon>Ploima</taxon>
        <taxon>Brachionidae</taxon>
        <taxon>Brachionus</taxon>
    </lineage>
</organism>
<dbReference type="EMBL" id="REGN01012564">
    <property type="protein sequence ID" value="RMZ95142.1"/>
    <property type="molecule type" value="Genomic_DNA"/>
</dbReference>
<feature type="binding site" evidence="11">
    <location>
        <position position="610"/>
    </location>
    <ligand>
        <name>ATP</name>
        <dbReference type="ChEBI" id="CHEBI:30616"/>
    </ligand>
</feature>
<dbReference type="InterPro" id="IPR042521">
    <property type="entry name" value="DYRK"/>
</dbReference>
<feature type="region of interest" description="Disordered" evidence="12">
    <location>
        <begin position="420"/>
        <end position="456"/>
    </location>
</feature>
<reference evidence="14 15" key="1">
    <citation type="journal article" date="2018" name="Sci. Rep.">
        <title>Genomic signatures of local adaptation to the degree of environmental predictability in rotifers.</title>
        <authorList>
            <person name="Franch-Gras L."/>
            <person name="Hahn C."/>
            <person name="Garcia-Roger E.M."/>
            <person name="Carmona M.J."/>
            <person name="Serra M."/>
            <person name="Gomez A."/>
        </authorList>
    </citation>
    <scope>NUCLEOTIDE SEQUENCE [LARGE SCALE GENOMIC DNA]</scope>
    <source>
        <strain evidence="14">HYR1</strain>
    </source>
</reference>
<comment type="catalytic activity">
    <reaction evidence="8">
        <text>L-seryl-[protein] + ATP = O-phospho-L-seryl-[protein] + ADP + H(+)</text>
        <dbReference type="Rhea" id="RHEA:17989"/>
        <dbReference type="Rhea" id="RHEA-COMP:9863"/>
        <dbReference type="Rhea" id="RHEA-COMP:11604"/>
        <dbReference type="ChEBI" id="CHEBI:15378"/>
        <dbReference type="ChEBI" id="CHEBI:29999"/>
        <dbReference type="ChEBI" id="CHEBI:30616"/>
        <dbReference type="ChEBI" id="CHEBI:83421"/>
        <dbReference type="ChEBI" id="CHEBI:456216"/>
        <dbReference type="EC" id="2.7.12.1"/>
    </reaction>
</comment>
<evidence type="ECO:0000256" key="11">
    <source>
        <dbReference type="PROSITE-ProRule" id="PRU10141"/>
    </source>
</evidence>
<name>A0A3M7P7W5_BRAPC</name>
<feature type="domain" description="Protein kinase" evidence="13">
    <location>
        <begin position="581"/>
        <end position="877"/>
    </location>
</feature>
<protein>
    <recommendedName>
        <fullName evidence="2">dual-specificity kinase</fullName>
        <ecNumber evidence="2">2.7.12.1</ecNumber>
    </recommendedName>
</protein>
<evidence type="ECO:0000256" key="6">
    <source>
        <dbReference type="ARBA" id="ARBA00022777"/>
    </source>
</evidence>
<dbReference type="GO" id="GO:0005634">
    <property type="term" value="C:nucleus"/>
    <property type="evidence" value="ECO:0007669"/>
    <property type="project" value="TreeGrafter"/>
</dbReference>
<keyword evidence="3" id="KW-0723">Serine/threonine-protein kinase</keyword>
<dbReference type="GO" id="GO:0005524">
    <property type="term" value="F:ATP binding"/>
    <property type="evidence" value="ECO:0007669"/>
    <property type="project" value="UniProtKB-UniRule"/>
</dbReference>
<evidence type="ECO:0000259" key="13">
    <source>
        <dbReference type="PROSITE" id="PS50011"/>
    </source>
</evidence>
<keyword evidence="15" id="KW-1185">Reference proteome</keyword>